<dbReference type="Pfam" id="PF02129">
    <property type="entry name" value="Peptidase_S15"/>
    <property type="match status" value="1"/>
</dbReference>
<dbReference type="Proteomes" id="UP001595904">
    <property type="component" value="Unassembled WGS sequence"/>
</dbReference>
<dbReference type="InterPro" id="IPR000383">
    <property type="entry name" value="Xaa-Pro-like_dom"/>
</dbReference>
<dbReference type="EMBL" id="JBHSDU010000014">
    <property type="protein sequence ID" value="MFC4312911.1"/>
    <property type="molecule type" value="Genomic_DNA"/>
</dbReference>
<dbReference type="Gene3D" id="3.40.50.1820">
    <property type="entry name" value="alpha/beta hydrolase"/>
    <property type="match status" value="1"/>
</dbReference>
<feature type="chain" id="PRO_5046673911" evidence="2">
    <location>
        <begin position="23"/>
        <end position="663"/>
    </location>
</feature>
<evidence type="ECO:0000259" key="3">
    <source>
        <dbReference type="SMART" id="SM00939"/>
    </source>
</evidence>
<dbReference type="RefSeq" id="WP_380602712.1">
    <property type="nucleotide sequence ID" value="NZ_JBHSDU010000014.1"/>
</dbReference>
<dbReference type="GO" id="GO:0016787">
    <property type="term" value="F:hydrolase activity"/>
    <property type="evidence" value="ECO:0007669"/>
    <property type="project" value="UniProtKB-KW"/>
</dbReference>
<dbReference type="Gene3D" id="1.10.3020.10">
    <property type="entry name" value="alpha-amino acid ester hydrolase ( Helical cap domain)"/>
    <property type="match status" value="1"/>
</dbReference>
<accession>A0ABV8SZT6</accession>
<dbReference type="SUPFAM" id="SSF49785">
    <property type="entry name" value="Galactose-binding domain-like"/>
    <property type="match status" value="1"/>
</dbReference>
<dbReference type="Pfam" id="PF08530">
    <property type="entry name" value="PepX_C"/>
    <property type="match status" value="1"/>
</dbReference>
<evidence type="ECO:0000256" key="1">
    <source>
        <dbReference type="ARBA" id="ARBA00022801"/>
    </source>
</evidence>
<keyword evidence="2" id="KW-0732">Signal</keyword>
<protein>
    <submittedName>
        <fullName evidence="4">CocE/NonD family hydrolase</fullName>
    </submittedName>
</protein>
<dbReference type="InterPro" id="IPR008979">
    <property type="entry name" value="Galactose-bd-like_sf"/>
</dbReference>
<dbReference type="InterPro" id="IPR005674">
    <property type="entry name" value="CocE/Ser_esterase"/>
</dbReference>
<sequence>MSRVIQSMSMVLALFASAAVYAAPEQPVAGLSTVAAGVGEYRRDEPFIYRQAIRRSVYVTMRDGVRLAVDYYLPARDGKAMRGRFPVVLEYTRYGRSRPLPGGGTKNDKYSPTDARGLMSISDNAIRSELLLAYGYALVVADVRGSGASFGPSHAEGDDIEGKDGFDLIDWIARQRWSDGTVGMLGSSYLGEVQPRVAAEKPPALKALSMVYAFFDGPNSAYAMGGIFRSGWQGGWVQNVAKLDNRSTDPNAPITNISAVDADPKQVLLRRAIEEHRTGVDDEYFKHLDTFKTVGVVRDELPFIDHYQLKGQNNLYTVLDRVNANGIPTLLSGGWHDIYANDMLLWYANLSVPRKLIYGPYPHGKSGPAPNDPRDIERDRLVTRETLRWFDYWLRKVPNDAERRPAVQFGLQRDPRHTEWFSAEGWPPRQAQYRDLYLSANVSNTVLSQYDGSLSGSPDKASSSQPWTVKYDASVGSLGTRWGGNVYDVAVTSNDMRSLTYTSPPLARDLYVAGIPVVKLWLSSQNAADADVHAYLTVVSEDGTSRLISDGLLRASHRTLGQPPYRNFGLPFPSSKSADIAATPPLSATPAALEFTMLAVGRVFRQGDRLRLTIAGADRGNTLGEERDPAPALAVHLGEATRSVLRLPVLGDTSESPFLRGEP</sequence>
<keyword evidence="5" id="KW-1185">Reference proteome</keyword>
<keyword evidence="1 4" id="KW-0378">Hydrolase</keyword>
<feature type="domain" description="Xaa-Pro dipeptidyl-peptidase C-terminal" evidence="3">
    <location>
        <begin position="387"/>
        <end position="646"/>
    </location>
</feature>
<dbReference type="InterPro" id="IPR013736">
    <property type="entry name" value="Xaa-Pro_dipept_C"/>
</dbReference>
<gene>
    <name evidence="4" type="ORF">ACFPN2_27755</name>
</gene>
<name>A0ABV8SZT6_9GAMM</name>
<evidence type="ECO:0000313" key="5">
    <source>
        <dbReference type="Proteomes" id="UP001595904"/>
    </source>
</evidence>
<organism evidence="4 5">
    <name type="scientific">Steroidobacter flavus</name>
    <dbReference type="NCBI Taxonomy" id="1842136"/>
    <lineage>
        <taxon>Bacteria</taxon>
        <taxon>Pseudomonadati</taxon>
        <taxon>Pseudomonadota</taxon>
        <taxon>Gammaproteobacteria</taxon>
        <taxon>Steroidobacterales</taxon>
        <taxon>Steroidobacteraceae</taxon>
        <taxon>Steroidobacter</taxon>
    </lineage>
</organism>
<reference evidence="5" key="1">
    <citation type="journal article" date="2019" name="Int. J. Syst. Evol. Microbiol.">
        <title>The Global Catalogue of Microorganisms (GCM) 10K type strain sequencing project: providing services to taxonomists for standard genome sequencing and annotation.</title>
        <authorList>
            <consortium name="The Broad Institute Genomics Platform"/>
            <consortium name="The Broad Institute Genome Sequencing Center for Infectious Disease"/>
            <person name="Wu L."/>
            <person name="Ma J."/>
        </authorList>
    </citation>
    <scope>NUCLEOTIDE SEQUENCE [LARGE SCALE GENOMIC DNA]</scope>
    <source>
        <strain evidence="5">CGMCC 1.10759</strain>
    </source>
</reference>
<dbReference type="SMART" id="SM00939">
    <property type="entry name" value="PepX_C"/>
    <property type="match status" value="1"/>
</dbReference>
<feature type="signal peptide" evidence="2">
    <location>
        <begin position="1"/>
        <end position="22"/>
    </location>
</feature>
<dbReference type="SUPFAM" id="SSF53474">
    <property type="entry name" value="alpha/beta-Hydrolases"/>
    <property type="match status" value="1"/>
</dbReference>
<proteinExistence type="predicted"/>
<dbReference type="Gene3D" id="2.60.120.260">
    <property type="entry name" value="Galactose-binding domain-like"/>
    <property type="match status" value="1"/>
</dbReference>
<dbReference type="NCBIfam" id="TIGR00976">
    <property type="entry name" value="CocE_NonD"/>
    <property type="match status" value="1"/>
</dbReference>
<evidence type="ECO:0000256" key="2">
    <source>
        <dbReference type="SAM" id="SignalP"/>
    </source>
</evidence>
<evidence type="ECO:0000313" key="4">
    <source>
        <dbReference type="EMBL" id="MFC4312911.1"/>
    </source>
</evidence>
<comment type="caution">
    <text evidence="4">The sequence shown here is derived from an EMBL/GenBank/DDBJ whole genome shotgun (WGS) entry which is preliminary data.</text>
</comment>
<dbReference type="InterPro" id="IPR029058">
    <property type="entry name" value="AB_hydrolase_fold"/>
</dbReference>